<proteinExistence type="inferred from homology"/>
<evidence type="ECO:0000256" key="2">
    <source>
        <dbReference type="ARBA" id="ARBA00022540"/>
    </source>
</evidence>
<keyword evidence="2" id="KW-0396">Initiation factor</keyword>
<comment type="similarity">
    <text evidence="1">Belongs to the IF-3 family.</text>
</comment>
<dbReference type="InterPro" id="IPR001288">
    <property type="entry name" value="Translation_initiation_fac_3"/>
</dbReference>
<dbReference type="EMBL" id="CAXLJM020000007">
    <property type="protein sequence ID" value="CAL8072039.1"/>
    <property type="molecule type" value="Genomic_DNA"/>
</dbReference>
<organism evidence="5 6">
    <name type="scientific">Orchesella dallaii</name>
    <dbReference type="NCBI Taxonomy" id="48710"/>
    <lineage>
        <taxon>Eukaryota</taxon>
        <taxon>Metazoa</taxon>
        <taxon>Ecdysozoa</taxon>
        <taxon>Arthropoda</taxon>
        <taxon>Hexapoda</taxon>
        <taxon>Collembola</taxon>
        <taxon>Entomobryomorpha</taxon>
        <taxon>Entomobryoidea</taxon>
        <taxon>Orchesellidae</taxon>
        <taxon>Orchesellinae</taxon>
        <taxon>Orchesella</taxon>
    </lineage>
</organism>
<feature type="compositionally biased region" description="Low complexity" evidence="4">
    <location>
        <begin position="268"/>
        <end position="279"/>
    </location>
</feature>
<protein>
    <recommendedName>
        <fullName evidence="7">Translation initiation factor IF-3</fullName>
    </recommendedName>
</protein>
<dbReference type="PANTHER" id="PTHR10938">
    <property type="entry name" value="TRANSLATION INITIATION FACTOR IF-3"/>
    <property type="match status" value="1"/>
</dbReference>
<name>A0ABP1PNF7_9HEXA</name>
<evidence type="ECO:0000256" key="4">
    <source>
        <dbReference type="SAM" id="MobiDB-lite"/>
    </source>
</evidence>
<keyword evidence="3" id="KW-0648">Protein biosynthesis</keyword>
<dbReference type="SUPFAM" id="SSF55200">
    <property type="entry name" value="Translation initiation factor IF3, C-terminal domain"/>
    <property type="match status" value="1"/>
</dbReference>
<accession>A0ABP1PNF7</accession>
<evidence type="ECO:0000313" key="5">
    <source>
        <dbReference type="EMBL" id="CAL8072039.1"/>
    </source>
</evidence>
<dbReference type="Proteomes" id="UP001642540">
    <property type="component" value="Unassembled WGS sequence"/>
</dbReference>
<evidence type="ECO:0008006" key="7">
    <source>
        <dbReference type="Google" id="ProtNLM"/>
    </source>
</evidence>
<dbReference type="PANTHER" id="PTHR10938:SF0">
    <property type="entry name" value="TRANSLATION INITIATION FACTOR IF-3, MITOCHONDRIAL"/>
    <property type="match status" value="1"/>
</dbReference>
<feature type="compositionally biased region" description="Basic and acidic residues" evidence="4">
    <location>
        <begin position="289"/>
        <end position="309"/>
    </location>
</feature>
<dbReference type="Gene3D" id="3.30.110.10">
    <property type="entry name" value="Translation initiation factor 3 (IF-3), C-terminal domain"/>
    <property type="match status" value="1"/>
</dbReference>
<evidence type="ECO:0000313" key="6">
    <source>
        <dbReference type="Proteomes" id="UP001642540"/>
    </source>
</evidence>
<feature type="compositionally biased region" description="Basic and acidic residues" evidence="4">
    <location>
        <begin position="171"/>
        <end position="185"/>
    </location>
</feature>
<dbReference type="InterPro" id="IPR036788">
    <property type="entry name" value="T_IF-3_C_sf"/>
</dbReference>
<comment type="caution">
    <text evidence="5">The sequence shown here is derived from an EMBL/GenBank/DDBJ whole genome shotgun (WGS) entry which is preliminary data.</text>
</comment>
<reference evidence="5 6" key="1">
    <citation type="submission" date="2024-08" db="EMBL/GenBank/DDBJ databases">
        <authorList>
            <person name="Cucini C."/>
            <person name="Frati F."/>
        </authorList>
    </citation>
    <scope>NUCLEOTIDE SEQUENCE [LARGE SCALE GENOMIC DNA]</scope>
</reference>
<gene>
    <name evidence="5" type="ORF">ODALV1_LOCUS1971</name>
</gene>
<keyword evidence="6" id="KW-1185">Reference proteome</keyword>
<feature type="region of interest" description="Disordered" evidence="4">
    <location>
        <begin position="164"/>
        <end position="185"/>
    </location>
</feature>
<feature type="region of interest" description="Disordered" evidence="4">
    <location>
        <begin position="264"/>
        <end position="309"/>
    </location>
</feature>
<evidence type="ECO:0000256" key="1">
    <source>
        <dbReference type="ARBA" id="ARBA00005439"/>
    </source>
</evidence>
<sequence>MVHHLETTSIPMQRMPRLPLPCIGNAGILYNSPLLDRNRWILKAEAESCTGSPEFIKSSSAFRKGAFGGYKFRFYSTSVTVEDIKKAEKERETKNKFKLKTAQTIKIMLVSETGSLTAVTLDEANKIAKKKGLHLVHIQNEREKPVRTEKEVYKLISKTATLEEDEDLGTDDTKPYEREKTKDKPKDLKTSLFKSNIGEHDAASKINVMKKWIQKGHRVRVEIGQAGDRGDAETLFKTIEKQMAEVEGQIQQKISKGNTIRFYIGPPKKSSVSKSVAADVSKEKTKHKKTDDKYSSSDEELTEKNVHTS</sequence>
<evidence type="ECO:0000256" key="3">
    <source>
        <dbReference type="ARBA" id="ARBA00022917"/>
    </source>
</evidence>